<evidence type="ECO:0000256" key="3">
    <source>
        <dbReference type="ARBA" id="ARBA00022448"/>
    </source>
</evidence>
<evidence type="ECO:0000256" key="7">
    <source>
        <dbReference type="ARBA" id="ARBA00022927"/>
    </source>
</evidence>
<dbReference type="InterPro" id="IPR037682">
    <property type="entry name" value="TonB_C"/>
</dbReference>
<dbReference type="EMBL" id="JAMFLX010000001">
    <property type="protein sequence ID" value="MCL6268452.1"/>
    <property type="molecule type" value="Genomic_DNA"/>
</dbReference>
<keyword evidence="9 11" id="KW-0472">Membrane</keyword>
<evidence type="ECO:0000256" key="11">
    <source>
        <dbReference type="SAM" id="Phobius"/>
    </source>
</evidence>
<dbReference type="PROSITE" id="PS52015">
    <property type="entry name" value="TONB_CTD"/>
    <property type="match status" value="1"/>
</dbReference>
<organism evidence="13 14">
    <name type="scientific">Parendozoicomonas callyspongiae</name>
    <dbReference type="NCBI Taxonomy" id="2942213"/>
    <lineage>
        <taxon>Bacteria</taxon>
        <taxon>Pseudomonadati</taxon>
        <taxon>Pseudomonadota</taxon>
        <taxon>Gammaproteobacteria</taxon>
        <taxon>Oceanospirillales</taxon>
        <taxon>Endozoicomonadaceae</taxon>
        <taxon>Parendozoicomonas</taxon>
    </lineage>
</organism>
<evidence type="ECO:0000256" key="1">
    <source>
        <dbReference type="ARBA" id="ARBA00004383"/>
    </source>
</evidence>
<keyword evidence="3" id="KW-0813">Transport</keyword>
<dbReference type="SUPFAM" id="SSF74653">
    <property type="entry name" value="TolA/TonB C-terminal domain"/>
    <property type="match status" value="1"/>
</dbReference>
<keyword evidence="6 11" id="KW-0812">Transmembrane</keyword>
<evidence type="ECO:0000256" key="6">
    <source>
        <dbReference type="ARBA" id="ARBA00022692"/>
    </source>
</evidence>
<dbReference type="PANTHER" id="PTHR33446:SF11">
    <property type="entry name" value="TONB3"/>
    <property type="match status" value="1"/>
</dbReference>
<gene>
    <name evidence="13" type="ORF">M3P05_00615</name>
</gene>
<feature type="domain" description="TonB C-terminal" evidence="12">
    <location>
        <begin position="204"/>
        <end position="301"/>
    </location>
</feature>
<comment type="similarity">
    <text evidence="2">Belongs to the TonB family.</text>
</comment>
<evidence type="ECO:0000256" key="9">
    <source>
        <dbReference type="ARBA" id="ARBA00023136"/>
    </source>
</evidence>
<comment type="caution">
    <text evidence="13">The sequence shown here is derived from an EMBL/GenBank/DDBJ whole genome shotgun (WGS) entry which is preliminary data.</text>
</comment>
<evidence type="ECO:0000313" key="13">
    <source>
        <dbReference type="EMBL" id="MCL6268452.1"/>
    </source>
</evidence>
<dbReference type="InterPro" id="IPR051045">
    <property type="entry name" value="TonB-dependent_transducer"/>
</dbReference>
<dbReference type="Gene3D" id="3.30.1150.10">
    <property type="match status" value="1"/>
</dbReference>
<keyword evidence="4" id="KW-1003">Cell membrane</keyword>
<evidence type="ECO:0000256" key="4">
    <source>
        <dbReference type="ARBA" id="ARBA00022475"/>
    </source>
</evidence>
<dbReference type="Pfam" id="PF03544">
    <property type="entry name" value="TonB_C"/>
    <property type="match status" value="1"/>
</dbReference>
<keyword evidence="7" id="KW-0653">Protein transport</keyword>
<dbReference type="NCBIfam" id="TIGR01352">
    <property type="entry name" value="tonB_Cterm"/>
    <property type="match status" value="1"/>
</dbReference>
<feature type="transmembrane region" description="Helical" evidence="11">
    <location>
        <begin position="24"/>
        <end position="48"/>
    </location>
</feature>
<evidence type="ECO:0000256" key="8">
    <source>
        <dbReference type="ARBA" id="ARBA00022989"/>
    </source>
</evidence>
<evidence type="ECO:0000256" key="5">
    <source>
        <dbReference type="ARBA" id="ARBA00022519"/>
    </source>
</evidence>
<proteinExistence type="inferred from homology"/>
<evidence type="ECO:0000259" key="12">
    <source>
        <dbReference type="PROSITE" id="PS52015"/>
    </source>
</evidence>
<dbReference type="RefSeq" id="WP_249697288.1">
    <property type="nucleotide sequence ID" value="NZ_JAMFLX010000001.1"/>
</dbReference>
<dbReference type="Proteomes" id="UP001203338">
    <property type="component" value="Unassembled WGS sequence"/>
</dbReference>
<sequence length="301" mass="33458">MLNRSGTINTFHNKLFDHKSESRATIATSLLLALAAHGLLIFALSFSLEDPATPSKTMEITLASFPSEKEPEKADYLAQANQQGSGTLDEKARPSSDLPAPIQDTIPKPVQLQEQAAQLPKSTPKKAKQVTTVAKSETIAPATSRVSKLSPSPEDMPPKPRIDLSAEIASLEAEFFQKRQAYAKRPVVHRINAASTRKADVYYQEAWRRKVMRIGTINYPAQARQQKIYGELRVAVQIRRDGSLKSIEIVDSSGSNVLDNAARNIVRMSAPFSPFPPELQEYDVIEIIRTWRFEPGDMFRG</sequence>
<feature type="region of interest" description="Disordered" evidence="10">
    <location>
        <begin position="66"/>
        <end position="159"/>
    </location>
</feature>
<comment type="subcellular location">
    <subcellularLocation>
        <location evidence="1">Cell inner membrane</location>
        <topology evidence="1">Single-pass membrane protein</topology>
        <orientation evidence="1">Periplasmic side</orientation>
    </subcellularLocation>
</comment>
<name>A0ABT0PAN6_9GAMM</name>
<keyword evidence="8 11" id="KW-1133">Transmembrane helix</keyword>
<evidence type="ECO:0000256" key="10">
    <source>
        <dbReference type="SAM" id="MobiDB-lite"/>
    </source>
</evidence>
<accession>A0ABT0PAN6</accession>
<dbReference type="InterPro" id="IPR006260">
    <property type="entry name" value="TonB/TolA_C"/>
</dbReference>
<dbReference type="PANTHER" id="PTHR33446">
    <property type="entry name" value="PROTEIN TONB-RELATED"/>
    <property type="match status" value="1"/>
</dbReference>
<evidence type="ECO:0000256" key="2">
    <source>
        <dbReference type="ARBA" id="ARBA00006555"/>
    </source>
</evidence>
<keyword evidence="14" id="KW-1185">Reference proteome</keyword>
<protein>
    <submittedName>
        <fullName evidence="13">Energy transducer TonB</fullName>
    </submittedName>
</protein>
<keyword evidence="5" id="KW-0997">Cell inner membrane</keyword>
<reference evidence="13 14" key="1">
    <citation type="submission" date="2022-05" db="EMBL/GenBank/DDBJ databases">
        <authorList>
            <person name="Park J.-S."/>
        </authorList>
    </citation>
    <scope>NUCLEOTIDE SEQUENCE [LARGE SCALE GENOMIC DNA]</scope>
    <source>
        <strain evidence="13 14">2012CJ34-2</strain>
    </source>
</reference>
<evidence type="ECO:0000313" key="14">
    <source>
        <dbReference type="Proteomes" id="UP001203338"/>
    </source>
</evidence>